<dbReference type="SUPFAM" id="SSF53474">
    <property type="entry name" value="alpha/beta-Hydrolases"/>
    <property type="match status" value="1"/>
</dbReference>
<dbReference type="InterPro" id="IPR039069">
    <property type="entry name" value="CE7"/>
</dbReference>
<proteinExistence type="predicted"/>
<reference evidence="3" key="1">
    <citation type="submission" date="2020-02" db="EMBL/GenBank/DDBJ databases">
        <authorList>
            <person name="Meier V. D."/>
        </authorList>
    </citation>
    <scope>NUCLEOTIDE SEQUENCE</scope>
    <source>
        <strain evidence="3">AVDCRST_MAG18</strain>
    </source>
</reference>
<dbReference type="Gene3D" id="3.40.50.1820">
    <property type="entry name" value="alpha/beta hydrolase"/>
    <property type="match status" value="1"/>
</dbReference>
<sequence length="293" mass="32602">MTDHSAYWSTLDHELARFPAAPEVNLTPLRRTEYATVYEVKLTSIGPYRLFGFLSVPTGDGPFPGLYLTPRYGSVNNVPHPDDRRRYVVFQLMHRGQRLADQPFAAPYPGLLTLGIDDPAQYIYRSIVADCLRGAEFLLSRPEVDAARVGIRGDDLVLLVMARRAGFAAADIGAMLFYRLMEARARTDAYPTEEINDYLRAYPEHEAAVGATLAHFDPQAHAPGIVARVLLQTGDPGDPGGPEWLAPLRDALGGEVEEYRLTHEGGTDHDWLDAWLAGQLGATPHPRIWRIER</sequence>
<evidence type="ECO:0000256" key="1">
    <source>
        <dbReference type="PIRSR" id="PIRSR639069-2"/>
    </source>
</evidence>
<protein>
    <recommendedName>
        <fullName evidence="2">Acetyl xylan esterase domain-containing protein</fullName>
    </recommendedName>
</protein>
<feature type="domain" description="Acetyl xylan esterase" evidence="2">
    <location>
        <begin position="3"/>
        <end position="234"/>
    </location>
</feature>
<name>A0A6J4VA29_9BACT</name>
<organism evidence="3">
    <name type="scientific">uncultured Thermomicrobiales bacterium</name>
    <dbReference type="NCBI Taxonomy" id="1645740"/>
    <lineage>
        <taxon>Bacteria</taxon>
        <taxon>Pseudomonadati</taxon>
        <taxon>Thermomicrobiota</taxon>
        <taxon>Thermomicrobia</taxon>
        <taxon>Thermomicrobiales</taxon>
        <taxon>environmental samples</taxon>
    </lineage>
</organism>
<dbReference type="InterPro" id="IPR029058">
    <property type="entry name" value="AB_hydrolase_fold"/>
</dbReference>
<dbReference type="AlphaFoldDB" id="A0A6J4VA29"/>
<gene>
    <name evidence="3" type="ORF">AVDCRST_MAG18-2208</name>
</gene>
<feature type="binding site" evidence="1">
    <location>
        <position position="72"/>
    </location>
    <ligand>
        <name>substrate</name>
    </ligand>
</feature>
<evidence type="ECO:0000313" key="3">
    <source>
        <dbReference type="EMBL" id="CAA9573077.1"/>
    </source>
</evidence>
<accession>A0A6J4VA29</accession>
<dbReference type="PANTHER" id="PTHR40111:SF1">
    <property type="entry name" value="CEPHALOSPORIN-C DEACETYLASE"/>
    <property type="match status" value="1"/>
</dbReference>
<dbReference type="PANTHER" id="PTHR40111">
    <property type="entry name" value="CEPHALOSPORIN-C DEACETYLASE"/>
    <property type="match status" value="1"/>
</dbReference>
<dbReference type="InterPro" id="IPR008391">
    <property type="entry name" value="AXE1_dom"/>
</dbReference>
<dbReference type="Pfam" id="PF05448">
    <property type="entry name" value="AXE1"/>
    <property type="match status" value="1"/>
</dbReference>
<evidence type="ECO:0000259" key="2">
    <source>
        <dbReference type="Pfam" id="PF05448"/>
    </source>
</evidence>
<dbReference type="EMBL" id="CADCWN010000168">
    <property type="protein sequence ID" value="CAA9573077.1"/>
    <property type="molecule type" value="Genomic_DNA"/>
</dbReference>
<dbReference type="GO" id="GO:0052689">
    <property type="term" value="F:carboxylic ester hydrolase activity"/>
    <property type="evidence" value="ECO:0007669"/>
    <property type="project" value="TreeGrafter"/>
</dbReference>
<dbReference type="GO" id="GO:0005976">
    <property type="term" value="P:polysaccharide metabolic process"/>
    <property type="evidence" value="ECO:0007669"/>
    <property type="project" value="TreeGrafter"/>
</dbReference>